<keyword evidence="2" id="KW-0378">Hydrolase</keyword>
<dbReference type="Pfam" id="PF01863">
    <property type="entry name" value="YgjP-like"/>
    <property type="match status" value="1"/>
</dbReference>
<protein>
    <submittedName>
        <fullName evidence="2">Putative predicted metal-dependent hydrolase</fullName>
    </submittedName>
</protein>
<name>A0A164Z2S6_9SYNE</name>
<keyword evidence="3" id="KW-1185">Reference proteome</keyword>
<dbReference type="PANTHER" id="PTHR30399">
    <property type="entry name" value="UNCHARACTERIZED PROTEIN YGJP"/>
    <property type="match status" value="1"/>
</dbReference>
<evidence type="ECO:0000259" key="1">
    <source>
        <dbReference type="Pfam" id="PF01863"/>
    </source>
</evidence>
<dbReference type="CDD" id="cd07344">
    <property type="entry name" value="M48_yhfN_like"/>
    <property type="match status" value="1"/>
</dbReference>
<accession>A0A164Z2S6</accession>
<dbReference type="InterPro" id="IPR002725">
    <property type="entry name" value="YgjP-like_metallopeptidase"/>
</dbReference>
<dbReference type="GO" id="GO:0016787">
    <property type="term" value="F:hydrolase activity"/>
    <property type="evidence" value="ECO:0007669"/>
    <property type="project" value="UniProtKB-KW"/>
</dbReference>
<dbReference type="OrthoDB" id="9811177at2"/>
<dbReference type="InterPro" id="IPR053136">
    <property type="entry name" value="UTP_pyrophosphatase-like"/>
</dbReference>
<proteinExistence type="predicted"/>
<feature type="domain" description="YgjP-like metallopeptidase" evidence="1">
    <location>
        <begin position="21"/>
        <end position="229"/>
    </location>
</feature>
<sequence>MTAVPEEILGLRVEVIRSMRRTAALHIVGNDLQVRIPERLGDERVAAILQQKRPWIRAKVAEWQPVPPRRPRELVSGESFPYLGRNYRLKVLEGYQVGVCLSRGYLRATVRPGEQGTQRQRRIRQYLEKWYRSRALERLREKTSRYARQIEVTPRGVSVRNFKSRWGSCNRTGHLVFNWNIIKAPHAIANYVVIHELCHLIHPNHSKHFWRLVSRHDDAYGEHKEWLKQRAVFLLGG</sequence>
<gene>
    <name evidence="2" type="ORF">FLM9_99</name>
</gene>
<organism evidence="2 3">
    <name type="scientific">Candidatus Synechococcus spongiarum</name>
    <dbReference type="NCBI Taxonomy" id="431041"/>
    <lineage>
        <taxon>Bacteria</taxon>
        <taxon>Bacillati</taxon>
        <taxon>Cyanobacteriota</taxon>
        <taxon>Cyanophyceae</taxon>
        <taxon>Synechococcales</taxon>
        <taxon>Synechococcaceae</taxon>
        <taxon>Synechococcus</taxon>
    </lineage>
</organism>
<dbReference type="PANTHER" id="PTHR30399:SF1">
    <property type="entry name" value="UTP PYROPHOSPHATASE"/>
    <property type="match status" value="1"/>
</dbReference>
<dbReference type="AlphaFoldDB" id="A0A164Z2S6"/>
<dbReference type="Gene3D" id="3.30.2010.10">
    <property type="entry name" value="Metalloproteases ('zincins'), catalytic domain"/>
    <property type="match status" value="1"/>
</dbReference>
<reference evidence="3" key="1">
    <citation type="submission" date="2016-02" db="EMBL/GenBank/DDBJ databases">
        <authorList>
            <person name="liu f."/>
        </authorList>
    </citation>
    <scope>NUCLEOTIDE SEQUENCE [LARGE SCALE GENOMIC DNA]</scope>
</reference>
<dbReference type="EMBL" id="FITM01000010">
    <property type="protein sequence ID" value="SAY38263.1"/>
    <property type="molecule type" value="Genomic_DNA"/>
</dbReference>
<dbReference type="Proteomes" id="UP000182631">
    <property type="component" value="Unassembled WGS sequence"/>
</dbReference>
<dbReference type="RefSeq" id="WP_081340077.1">
    <property type="nucleotide sequence ID" value="NZ_FITM01000010.1"/>
</dbReference>
<evidence type="ECO:0000313" key="2">
    <source>
        <dbReference type="EMBL" id="SAY38263.1"/>
    </source>
</evidence>
<evidence type="ECO:0000313" key="3">
    <source>
        <dbReference type="Proteomes" id="UP000182631"/>
    </source>
</evidence>